<dbReference type="RefSeq" id="WP_090094225.1">
    <property type="nucleotide sequence ID" value="NZ_FOMG01000037.1"/>
</dbReference>
<dbReference type="GO" id="GO:0004348">
    <property type="term" value="F:glucosylceramidase activity"/>
    <property type="evidence" value="ECO:0007669"/>
    <property type="project" value="InterPro"/>
</dbReference>
<keyword evidence="4" id="KW-0326">Glycosidase</keyword>
<evidence type="ECO:0000259" key="6">
    <source>
        <dbReference type="Pfam" id="PF17189"/>
    </source>
</evidence>
<evidence type="ECO:0000259" key="5">
    <source>
        <dbReference type="Pfam" id="PF02055"/>
    </source>
</evidence>
<evidence type="ECO:0000256" key="1">
    <source>
        <dbReference type="ARBA" id="ARBA00005382"/>
    </source>
</evidence>
<gene>
    <name evidence="7" type="ORF">SAMN05421842_13713</name>
</gene>
<keyword evidence="2" id="KW-0732">Signal</keyword>
<sequence length="442" mass="51603">MNFTYYKTTKKDKFLKQELQNIVKAKPTLHISQTENRTIEGFGSCFNELGMKALNHLNENERRKILDQLFSPEGDCRFNLCRMPIGASDYATEWYSYNENENDFDMERFSIENDKRLLMPYIKEALKRNPNIVLTASPWSPPTWMKTQKTCNFGTLRWEDEILKAYALYFVKFVEAYKNEGITIHQVHIQNEVVADQKFPSCRWTGEQLRDFIKNHLGPAFEKHNIKSEIWLGTINAPEPYVEWLEDYTQDFDVYAGLVLRDPEAYKYVSGVGYQWAGKNAIQRSVEAFPEKSFIQTENECGNGKNTWLYAEYVFNLFRHYFVNGANGYMYWNAVLEPKGMSTWGWEQNSMITVNSETKEIEYNPEFYVMKHFSHFVQKGAKRLTTSGVDSVDAVAFKNPDESIIIVISNKNDKFRIANIEFSGEVFEVELEGHSFNTIVLK</sequence>
<evidence type="ECO:0000256" key="4">
    <source>
        <dbReference type="RuleBase" id="RU361188"/>
    </source>
</evidence>
<keyword evidence="3 4" id="KW-0378">Hydrolase</keyword>
<dbReference type="AlphaFoldDB" id="A0A1I1S0J9"/>
<protein>
    <submittedName>
        <fullName evidence="7">Glucosylceramidase</fullName>
    </submittedName>
</protein>
<feature type="domain" description="Glycosyl hydrolase family 30 TIM-barrel" evidence="5">
    <location>
        <begin position="39"/>
        <end position="377"/>
    </location>
</feature>
<dbReference type="Proteomes" id="UP000199263">
    <property type="component" value="Unassembled WGS sequence"/>
</dbReference>
<evidence type="ECO:0000256" key="2">
    <source>
        <dbReference type="ARBA" id="ARBA00022729"/>
    </source>
</evidence>
<dbReference type="Pfam" id="PF17189">
    <property type="entry name" value="Glyco_hydro_30C"/>
    <property type="match status" value="1"/>
</dbReference>
<dbReference type="InterPro" id="IPR033453">
    <property type="entry name" value="Glyco_hydro_30_TIM-barrel"/>
</dbReference>
<organism evidence="7 8">
    <name type="scientific">Clostridium uliginosum</name>
    <dbReference type="NCBI Taxonomy" id="119641"/>
    <lineage>
        <taxon>Bacteria</taxon>
        <taxon>Bacillati</taxon>
        <taxon>Bacillota</taxon>
        <taxon>Clostridia</taxon>
        <taxon>Eubacteriales</taxon>
        <taxon>Clostridiaceae</taxon>
        <taxon>Clostridium</taxon>
    </lineage>
</organism>
<dbReference type="PRINTS" id="PR00843">
    <property type="entry name" value="GLHYDRLASE30"/>
</dbReference>
<evidence type="ECO:0000313" key="8">
    <source>
        <dbReference type="Proteomes" id="UP000199263"/>
    </source>
</evidence>
<dbReference type="PANTHER" id="PTHR11069">
    <property type="entry name" value="GLUCOSYLCERAMIDASE"/>
    <property type="match status" value="1"/>
</dbReference>
<reference evidence="7 8" key="1">
    <citation type="submission" date="2016-10" db="EMBL/GenBank/DDBJ databases">
        <authorList>
            <person name="de Groot N.N."/>
        </authorList>
    </citation>
    <scope>NUCLEOTIDE SEQUENCE [LARGE SCALE GENOMIC DNA]</scope>
    <source>
        <strain evidence="7 8">DSM 12992</strain>
    </source>
</reference>
<dbReference type="GO" id="GO:0006680">
    <property type="term" value="P:glucosylceramide catabolic process"/>
    <property type="evidence" value="ECO:0007669"/>
    <property type="project" value="TreeGrafter"/>
</dbReference>
<dbReference type="InterPro" id="IPR033452">
    <property type="entry name" value="GH30_C"/>
</dbReference>
<evidence type="ECO:0000313" key="7">
    <source>
        <dbReference type="EMBL" id="SFD36470.1"/>
    </source>
</evidence>
<dbReference type="STRING" id="119641.SAMN05421842_13713"/>
<dbReference type="GO" id="GO:0016020">
    <property type="term" value="C:membrane"/>
    <property type="evidence" value="ECO:0007669"/>
    <property type="project" value="GOC"/>
</dbReference>
<dbReference type="SUPFAM" id="SSF51445">
    <property type="entry name" value="(Trans)glycosidases"/>
    <property type="match status" value="1"/>
</dbReference>
<dbReference type="InterPro" id="IPR017853">
    <property type="entry name" value="GH"/>
</dbReference>
<comment type="similarity">
    <text evidence="1 4">Belongs to the glycosyl hydrolase 30 family.</text>
</comment>
<proteinExistence type="inferred from homology"/>
<dbReference type="EMBL" id="FOMG01000037">
    <property type="protein sequence ID" value="SFD36470.1"/>
    <property type="molecule type" value="Genomic_DNA"/>
</dbReference>
<dbReference type="OrthoDB" id="9806701at2"/>
<feature type="domain" description="Glycosyl hydrolase family 30 beta sandwich" evidence="6">
    <location>
        <begin position="380"/>
        <end position="439"/>
    </location>
</feature>
<dbReference type="Pfam" id="PF02055">
    <property type="entry name" value="Glyco_hydro_30"/>
    <property type="match status" value="1"/>
</dbReference>
<name>A0A1I1S0J9_9CLOT</name>
<dbReference type="Gene3D" id="2.60.40.1180">
    <property type="entry name" value="Golgi alpha-mannosidase II"/>
    <property type="match status" value="1"/>
</dbReference>
<keyword evidence="8" id="KW-1185">Reference proteome</keyword>
<dbReference type="InterPro" id="IPR013780">
    <property type="entry name" value="Glyco_hydro_b"/>
</dbReference>
<evidence type="ECO:0000256" key="3">
    <source>
        <dbReference type="ARBA" id="ARBA00022801"/>
    </source>
</evidence>
<accession>A0A1I1S0J9</accession>
<dbReference type="InterPro" id="IPR001139">
    <property type="entry name" value="Glyco_hydro_30"/>
</dbReference>
<dbReference type="Gene3D" id="3.20.20.80">
    <property type="entry name" value="Glycosidases"/>
    <property type="match status" value="1"/>
</dbReference>
<dbReference type="PANTHER" id="PTHR11069:SF23">
    <property type="entry name" value="LYSOSOMAL ACID GLUCOSYLCERAMIDASE"/>
    <property type="match status" value="1"/>
</dbReference>